<dbReference type="Proteomes" id="UP001259832">
    <property type="component" value="Unassembled WGS sequence"/>
</dbReference>
<organism evidence="2 3">
    <name type="scientific">Phytophthora citrophthora</name>
    <dbReference type="NCBI Taxonomy" id="4793"/>
    <lineage>
        <taxon>Eukaryota</taxon>
        <taxon>Sar</taxon>
        <taxon>Stramenopiles</taxon>
        <taxon>Oomycota</taxon>
        <taxon>Peronosporomycetes</taxon>
        <taxon>Peronosporales</taxon>
        <taxon>Peronosporaceae</taxon>
        <taxon>Phytophthora</taxon>
    </lineage>
</organism>
<sequence length="224" mass="25083">MWNHGSTVIFEPELGRDINKCIEDRFQLALQHAEGNARDIVQGELKDRSVAHEYAFAQSEARVVALVRGIIDQYDSAARKRQAQQSEDITDHVEERLRQVVIVAKSASETKALEMVAKQVSATVLACSSTVTSTASACTSTADPAKKITTYNKSKPRPERRLERKKRAQVDEVREDEAGRVLRRQERRGRAKIDRIQKEAQAAVLARAATRAAELLDPKPKVRV</sequence>
<feature type="compositionally biased region" description="Basic and acidic residues" evidence="1">
    <location>
        <begin position="156"/>
        <end position="178"/>
    </location>
</feature>
<dbReference type="EMBL" id="JASMQC010000030">
    <property type="protein sequence ID" value="KAK1932347.1"/>
    <property type="molecule type" value="Genomic_DNA"/>
</dbReference>
<dbReference type="AlphaFoldDB" id="A0AAD9LE17"/>
<feature type="region of interest" description="Disordered" evidence="1">
    <location>
        <begin position="149"/>
        <end position="178"/>
    </location>
</feature>
<evidence type="ECO:0000313" key="3">
    <source>
        <dbReference type="Proteomes" id="UP001259832"/>
    </source>
</evidence>
<evidence type="ECO:0000256" key="1">
    <source>
        <dbReference type="SAM" id="MobiDB-lite"/>
    </source>
</evidence>
<name>A0AAD9LE17_9STRA</name>
<evidence type="ECO:0000313" key="2">
    <source>
        <dbReference type="EMBL" id="KAK1932347.1"/>
    </source>
</evidence>
<reference evidence="2" key="1">
    <citation type="submission" date="2023-08" db="EMBL/GenBank/DDBJ databases">
        <title>Reference Genome Resource for the Citrus Pathogen Phytophthora citrophthora.</title>
        <authorList>
            <person name="Moller H."/>
            <person name="Coetzee B."/>
            <person name="Rose L.J."/>
            <person name="Van Niekerk J.M."/>
        </authorList>
    </citation>
    <scope>NUCLEOTIDE SEQUENCE</scope>
    <source>
        <strain evidence="2">STE-U-9442</strain>
    </source>
</reference>
<proteinExistence type="predicted"/>
<gene>
    <name evidence="2" type="ORF">P3T76_012341</name>
</gene>
<keyword evidence="3" id="KW-1185">Reference proteome</keyword>
<protein>
    <submittedName>
        <fullName evidence="2">Uncharacterized protein</fullName>
    </submittedName>
</protein>
<comment type="caution">
    <text evidence="2">The sequence shown here is derived from an EMBL/GenBank/DDBJ whole genome shotgun (WGS) entry which is preliminary data.</text>
</comment>
<accession>A0AAD9LE17</accession>